<dbReference type="EMBL" id="CCKQ01015202">
    <property type="protein sequence ID" value="CDW87008.1"/>
    <property type="molecule type" value="Genomic_DNA"/>
</dbReference>
<dbReference type="AlphaFoldDB" id="A0A078B1D7"/>
<organism evidence="4 5">
    <name type="scientific">Stylonychia lemnae</name>
    <name type="common">Ciliate</name>
    <dbReference type="NCBI Taxonomy" id="5949"/>
    <lineage>
        <taxon>Eukaryota</taxon>
        <taxon>Sar</taxon>
        <taxon>Alveolata</taxon>
        <taxon>Ciliophora</taxon>
        <taxon>Intramacronucleata</taxon>
        <taxon>Spirotrichea</taxon>
        <taxon>Stichotrichia</taxon>
        <taxon>Sporadotrichida</taxon>
        <taxon>Oxytrichidae</taxon>
        <taxon>Stylonychinae</taxon>
        <taxon>Stylonychia</taxon>
    </lineage>
</organism>
<evidence type="ECO:0000256" key="2">
    <source>
        <dbReference type="ARBA" id="ARBA00022679"/>
    </source>
</evidence>
<evidence type="ECO:0000313" key="4">
    <source>
        <dbReference type="EMBL" id="CDW87008.1"/>
    </source>
</evidence>
<sequence length="507" mass="59349">MSFLSQGQKFKNLKTLFKDINVEAKKKILIHGYHGASHADLNTNLSCYLAETGVYDVYMIVFAHRKEYINTLKKCGAKPILYYSQESKEEKKYHLSSNISEWVLGESLIENDFNLRQNWHQNLKSQKFDMVISDQENYFPIVADYLGVAHYIRISSGPYDAELLMDYGHQKCHSTCHVIQETRLLSKERMLDQYSLTQRYQNLKAMYQWRYKLDNLFRLRVEEILIEQANFNYYQNQKMPDLIISAIQGVQPLTPATGQFKFLYPSHKIRNGTRYSKQPPQQLQNFMNNHGKIIVISFGTFAVPEENKLRQINQFIIERTDYAFVIRYYGAQDNNALRNPRVRVFQELPQKFLLSHPNVKAFITHGGWGSVTESIQNLKPMIVIPIQFDQFLNCKHVHLNNLGSCINAQEIQVDLEIAIEKIERGDHEQSLQMLSNVIMYEMKHSETIFDAVNELFQTSSGDSTHTLPIYRKMNTIQYFELDIFASIFLLIVIFLLFILELLKRCLK</sequence>
<dbReference type="Gene3D" id="3.40.50.2000">
    <property type="entry name" value="Glycogen Phosphorylase B"/>
    <property type="match status" value="1"/>
</dbReference>
<dbReference type="OrthoDB" id="425722at2759"/>
<dbReference type="PANTHER" id="PTHR48043">
    <property type="entry name" value="EG:EG0003.4 PROTEIN-RELATED"/>
    <property type="match status" value="1"/>
</dbReference>
<dbReference type="SUPFAM" id="SSF53756">
    <property type="entry name" value="UDP-Glycosyltransferase/glycogen phosphorylase"/>
    <property type="match status" value="1"/>
</dbReference>
<dbReference type="InParanoid" id="A0A078B1D7"/>
<accession>A0A078B1D7</accession>
<keyword evidence="3" id="KW-0472">Membrane</keyword>
<dbReference type="CDD" id="cd03784">
    <property type="entry name" value="GT1_Gtf-like"/>
    <property type="match status" value="1"/>
</dbReference>
<gene>
    <name evidence="4" type="primary">Contig4045.g4329</name>
    <name evidence="4" type="ORF">STYLEM_16110</name>
</gene>
<keyword evidence="1" id="KW-0328">Glycosyltransferase</keyword>
<dbReference type="Proteomes" id="UP000039865">
    <property type="component" value="Unassembled WGS sequence"/>
</dbReference>
<feature type="transmembrane region" description="Helical" evidence="3">
    <location>
        <begin position="483"/>
        <end position="502"/>
    </location>
</feature>
<keyword evidence="5" id="KW-1185">Reference proteome</keyword>
<proteinExistence type="predicted"/>
<dbReference type="GO" id="GO:0008194">
    <property type="term" value="F:UDP-glycosyltransferase activity"/>
    <property type="evidence" value="ECO:0007669"/>
    <property type="project" value="InterPro"/>
</dbReference>
<evidence type="ECO:0000313" key="5">
    <source>
        <dbReference type="Proteomes" id="UP000039865"/>
    </source>
</evidence>
<name>A0A078B1D7_STYLE</name>
<reference evidence="4 5" key="1">
    <citation type="submission" date="2014-06" db="EMBL/GenBank/DDBJ databases">
        <authorList>
            <person name="Swart Estienne"/>
        </authorList>
    </citation>
    <scope>NUCLEOTIDE SEQUENCE [LARGE SCALE GENOMIC DNA]</scope>
    <source>
        <strain evidence="4 5">130c</strain>
    </source>
</reference>
<evidence type="ECO:0000256" key="3">
    <source>
        <dbReference type="SAM" id="Phobius"/>
    </source>
</evidence>
<dbReference type="Pfam" id="PF00201">
    <property type="entry name" value="UDPGT"/>
    <property type="match status" value="1"/>
</dbReference>
<protein>
    <submittedName>
        <fullName evidence="4">Antennal-enriched udp-glycosyltransferase</fullName>
    </submittedName>
</protein>
<dbReference type="InterPro" id="IPR002213">
    <property type="entry name" value="UDP_glucos_trans"/>
</dbReference>
<dbReference type="PANTHER" id="PTHR48043:SF145">
    <property type="entry name" value="FI06409P-RELATED"/>
    <property type="match status" value="1"/>
</dbReference>
<keyword evidence="2 4" id="KW-0808">Transferase</keyword>
<evidence type="ECO:0000256" key="1">
    <source>
        <dbReference type="ARBA" id="ARBA00022676"/>
    </source>
</evidence>
<dbReference type="InterPro" id="IPR050271">
    <property type="entry name" value="UDP-glycosyltransferase"/>
</dbReference>
<keyword evidence="3" id="KW-1133">Transmembrane helix</keyword>
<keyword evidence="3" id="KW-0812">Transmembrane</keyword>